<dbReference type="AlphaFoldDB" id="A0A8T0HL94"/>
<keyword evidence="2" id="KW-1185">Reference proteome</keyword>
<proteinExistence type="predicted"/>
<organism evidence="1 2">
    <name type="scientific">Ceratodon purpureus</name>
    <name type="common">Fire moss</name>
    <name type="synonym">Dicranum purpureum</name>
    <dbReference type="NCBI Taxonomy" id="3225"/>
    <lineage>
        <taxon>Eukaryota</taxon>
        <taxon>Viridiplantae</taxon>
        <taxon>Streptophyta</taxon>
        <taxon>Embryophyta</taxon>
        <taxon>Bryophyta</taxon>
        <taxon>Bryophytina</taxon>
        <taxon>Bryopsida</taxon>
        <taxon>Dicranidae</taxon>
        <taxon>Pseudoditrichales</taxon>
        <taxon>Ditrichaceae</taxon>
        <taxon>Ceratodon</taxon>
    </lineage>
</organism>
<dbReference type="Pfam" id="PF00268">
    <property type="entry name" value="Ribonuc_red_sm"/>
    <property type="match status" value="1"/>
</dbReference>
<reference evidence="1" key="1">
    <citation type="submission" date="2020-06" db="EMBL/GenBank/DDBJ databases">
        <title>WGS assembly of Ceratodon purpureus strain R40.</title>
        <authorList>
            <person name="Carey S.B."/>
            <person name="Jenkins J."/>
            <person name="Shu S."/>
            <person name="Lovell J.T."/>
            <person name="Sreedasyam A."/>
            <person name="Maumus F."/>
            <person name="Tiley G.P."/>
            <person name="Fernandez-Pozo N."/>
            <person name="Barry K."/>
            <person name="Chen C."/>
            <person name="Wang M."/>
            <person name="Lipzen A."/>
            <person name="Daum C."/>
            <person name="Saski C.A."/>
            <person name="Payton A.C."/>
            <person name="Mcbreen J.C."/>
            <person name="Conrad R.E."/>
            <person name="Kollar L.M."/>
            <person name="Olsson S."/>
            <person name="Huttunen S."/>
            <person name="Landis J.B."/>
            <person name="Wickett N.J."/>
            <person name="Johnson M.G."/>
            <person name="Rensing S.A."/>
            <person name="Grimwood J."/>
            <person name="Schmutz J."/>
            <person name="Mcdaniel S.F."/>
        </authorList>
    </citation>
    <scope>NUCLEOTIDE SEQUENCE</scope>
    <source>
        <strain evidence="1">R40</strain>
    </source>
</reference>
<gene>
    <name evidence="1" type="ORF">KC19_VG022300</name>
</gene>
<dbReference type="GO" id="GO:0009263">
    <property type="term" value="P:deoxyribonucleotide biosynthetic process"/>
    <property type="evidence" value="ECO:0007669"/>
    <property type="project" value="InterPro"/>
</dbReference>
<dbReference type="InterPro" id="IPR009078">
    <property type="entry name" value="Ferritin-like_SF"/>
</dbReference>
<dbReference type="InterPro" id="IPR000358">
    <property type="entry name" value="RNR_small_fam"/>
</dbReference>
<evidence type="ECO:0000313" key="2">
    <source>
        <dbReference type="Proteomes" id="UP000822688"/>
    </source>
</evidence>
<name>A0A8T0HL94_CERPU</name>
<dbReference type="EMBL" id="CM026426">
    <property type="protein sequence ID" value="KAG0571562.1"/>
    <property type="molecule type" value="Genomic_DNA"/>
</dbReference>
<dbReference type="InterPro" id="IPR012348">
    <property type="entry name" value="RNR-like"/>
</dbReference>
<evidence type="ECO:0000313" key="1">
    <source>
        <dbReference type="EMBL" id="KAG0571562.1"/>
    </source>
</evidence>
<dbReference type="PANTHER" id="PTHR23409">
    <property type="entry name" value="RIBONUCLEOSIDE-DIPHOSPHATE REDUCTASE SMALL CHAIN"/>
    <property type="match status" value="1"/>
</dbReference>
<protein>
    <submittedName>
        <fullName evidence="1">Uncharacterized protein</fullName>
    </submittedName>
</protein>
<comment type="caution">
    <text evidence="1">The sequence shown here is derived from an EMBL/GenBank/DDBJ whole genome shotgun (WGS) entry which is preliminary data.</text>
</comment>
<dbReference type="Proteomes" id="UP000822688">
    <property type="component" value="Chromosome V"/>
</dbReference>
<dbReference type="SUPFAM" id="SSF47240">
    <property type="entry name" value="Ferritin-like"/>
    <property type="match status" value="1"/>
</dbReference>
<dbReference type="Gene3D" id="1.10.620.20">
    <property type="entry name" value="Ribonucleotide Reductase, subunit A"/>
    <property type="match status" value="1"/>
</dbReference>
<sequence>MIARLDCLLRYGFRVFNAIETIPCVTRNADWALMWIDRLLNNKLSEERVHEIVCEAVEIEREFVCEALSCDLVGMNKIMMSKYIDLVADRLLVQLHGSTNS</sequence>
<dbReference type="PANTHER" id="PTHR23409:SF18">
    <property type="entry name" value="RIBONUCLEOSIDE-DIPHOSPHATE REDUCTASE SUBUNIT M2"/>
    <property type="match status" value="1"/>
</dbReference>
<dbReference type="GO" id="GO:0016491">
    <property type="term" value="F:oxidoreductase activity"/>
    <property type="evidence" value="ECO:0007669"/>
    <property type="project" value="InterPro"/>
</dbReference>
<accession>A0A8T0HL94</accession>